<evidence type="ECO:0000256" key="8">
    <source>
        <dbReference type="SAM" id="MobiDB-lite"/>
    </source>
</evidence>
<keyword evidence="5 7" id="KW-0408">Iron</keyword>
<sequence length="438" mass="47425">MERPVLDPNVLDPNVPDPKALDPNALDLNVPDPIVLDPTGRAREAETAELIARGPATPVDLLGVRAWAVSDPLLLEELLKDPRVSKDGLRHWPDYDRAVRTWPLALWVSVRNMFNSHGADHRRLRRLVSSAFTPRQIVAMTARVEELTDALLDDLAGGAPGQVVDLRERFAYPLPIQVISQLLGVPREVTAGFRDMVDKVFATTLTPEESAANGAAFQALLEELIAAKRREPGEDMTSLLIAARDTESGAGPAALSEEELRDTLLLIVSAGYETTVNLIDNGITDLLTHPDQLALVRAGRAGWDDVVEEALRRDAPLAHLPMRFAVQDIELPGGVTVRRGDPILGAYQAAGRHPARYGDSGAGFDVTRPAKDHLAFGHGPHFCLGAPLARLEGRTALSRLFARFPDLAFAPGTQLEPVDSLISNGHRTLPVLLGPPAP</sequence>
<dbReference type="InterPro" id="IPR002397">
    <property type="entry name" value="Cyt_P450_B"/>
</dbReference>
<dbReference type="Gene3D" id="1.10.630.10">
    <property type="entry name" value="Cytochrome P450"/>
    <property type="match status" value="1"/>
</dbReference>
<gene>
    <name evidence="9" type="ORF">KCH_71370</name>
</gene>
<dbReference type="GO" id="GO:0016705">
    <property type="term" value="F:oxidoreductase activity, acting on paired donors, with incorporation or reduction of molecular oxygen"/>
    <property type="evidence" value="ECO:0007669"/>
    <property type="project" value="InterPro"/>
</dbReference>
<dbReference type="HOGENOM" id="CLU_033716_1_2_11"/>
<dbReference type="GO" id="GO:0005506">
    <property type="term" value="F:iron ion binding"/>
    <property type="evidence" value="ECO:0007669"/>
    <property type="project" value="InterPro"/>
</dbReference>
<name>A0A066YHR1_9ACTN</name>
<keyword evidence="2 7" id="KW-0349">Heme</keyword>
<dbReference type="EMBL" id="JNBY01000155">
    <property type="protein sequence ID" value="KDN81043.1"/>
    <property type="molecule type" value="Genomic_DNA"/>
</dbReference>
<evidence type="ECO:0000313" key="9">
    <source>
        <dbReference type="EMBL" id="KDN81043.1"/>
    </source>
</evidence>
<evidence type="ECO:0000256" key="1">
    <source>
        <dbReference type="ARBA" id="ARBA00010617"/>
    </source>
</evidence>
<evidence type="ECO:0000256" key="7">
    <source>
        <dbReference type="RuleBase" id="RU000461"/>
    </source>
</evidence>
<dbReference type="PANTHER" id="PTHR46696">
    <property type="entry name" value="P450, PUTATIVE (EUROFUNG)-RELATED"/>
    <property type="match status" value="1"/>
</dbReference>
<comment type="caution">
    <text evidence="9">The sequence shown here is derived from an EMBL/GenBank/DDBJ whole genome shotgun (WGS) entry which is preliminary data.</text>
</comment>
<evidence type="ECO:0000256" key="5">
    <source>
        <dbReference type="ARBA" id="ARBA00023004"/>
    </source>
</evidence>
<dbReference type="PRINTS" id="PR00359">
    <property type="entry name" value="BP450"/>
</dbReference>
<accession>A0A066YHR1</accession>
<evidence type="ECO:0000256" key="4">
    <source>
        <dbReference type="ARBA" id="ARBA00023002"/>
    </source>
</evidence>
<keyword evidence="6 7" id="KW-0503">Monooxygenase</keyword>
<evidence type="ECO:0000313" key="10">
    <source>
        <dbReference type="Proteomes" id="UP000027178"/>
    </source>
</evidence>
<dbReference type="CDD" id="cd11029">
    <property type="entry name" value="CYP107-like"/>
    <property type="match status" value="1"/>
</dbReference>
<dbReference type="Pfam" id="PF00067">
    <property type="entry name" value="p450"/>
    <property type="match status" value="1"/>
</dbReference>
<organism evidence="9 10">
    <name type="scientific">Kitasatospora cheerisanensis KCTC 2395</name>
    <dbReference type="NCBI Taxonomy" id="1348663"/>
    <lineage>
        <taxon>Bacteria</taxon>
        <taxon>Bacillati</taxon>
        <taxon>Actinomycetota</taxon>
        <taxon>Actinomycetes</taxon>
        <taxon>Kitasatosporales</taxon>
        <taxon>Streptomycetaceae</taxon>
        <taxon>Kitasatospora</taxon>
    </lineage>
</organism>
<dbReference type="Proteomes" id="UP000027178">
    <property type="component" value="Unassembled WGS sequence"/>
</dbReference>
<dbReference type="InterPro" id="IPR001128">
    <property type="entry name" value="Cyt_P450"/>
</dbReference>
<evidence type="ECO:0000256" key="3">
    <source>
        <dbReference type="ARBA" id="ARBA00022723"/>
    </source>
</evidence>
<dbReference type="GO" id="GO:0020037">
    <property type="term" value="F:heme binding"/>
    <property type="evidence" value="ECO:0007669"/>
    <property type="project" value="InterPro"/>
</dbReference>
<evidence type="ECO:0000256" key="2">
    <source>
        <dbReference type="ARBA" id="ARBA00022617"/>
    </source>
</evidence>
<dbReference type="AlphaFoldDB" id="A0A066YHR1"/>
<dbReference type="InterPro" id="IPR017972">
    <property type="entry name" value="Cyt_P450_CS"/>
</dbReference>
<evidence type="ECO:0008006" key="11">
    <source>
        <dbReference type="Google" id="ProtNLM"/>
    </source>
</evidence>
<keyword evidence="3 7" id="KW-0479">Metal-binding</keyword>
<proteinExistence type="inferred from homology"/>
<dbReference type="PANTHER" id="PTHR46696:SF1">
    <property type="entry name" value="CYTOCHROME P450 YJIB-RELATED"/>
    <property type="match status" value="1"/>
</dbReference>
<evidence type="ECO:0000256" key="6">
    <source>
        <dbReference type="ARBA" id="ARBA00023033"/>
    </source>
</evidence>
<comment type="similarity">
    <text evidence="1 7">Belongs to the cytochrome P450 family.</text>
</comment>
<protein>
    <recommendedName>
        <fullName evidence="11">Cytochrome P450</fullName>
    </recommendedName>
</protein>
<dbReference type="PROSITE" id="PS00086">
    <property type="entry name" value="CYTOCHROME_P450"/>
    <property type="match status" value="1"/>
</dbReference>
<feature type="region of interest" description="Disordered" evidence="8">
    <location>
        <begin position="1"/>
        <end position="26"/>
    </location>
</feature>
<reference evidence="9 10" key="1">
    <citation type="submission" date="2014-05" db="EMBL/GenBank/DDBJ databases">
        <title>Draft Genome Sequence of Kitasatospora cheerisanensis KCTC 2395.</title>
        <authorList>
            <person name="Nam D.H."/>
        </authorList>
    </citation>
    <scope>NUCLEOTIDE SEQUENCE [LARGE SCALE GENOMIC DNA]</scope>
    <source>
        <strain evidence="9 10">KCTC 2395</strain>
    </source>
</reference>
<dbReference type="eggNOG" id="COG2124">
    <property type="taxonomic scope" value="Bacteria"/>
</dbReference>
<dbReference type="SUPFAM" id="SSF48264">
    <property type="entry name" value="Cytochrome P450"/>
    <property type="match status" value="1"/>
</dbReference>
<keyword evidence="4 7" id="KW-0560">Oxidoreductase</keyword>
<dbReference type="FunFam" id="1.10.630.10:FF:000018">
    <property type="entry name" value="Cytochrome P450 monooxygenase"/>
    <property type="match status" value="1"/>
</dbReference>
<dbReference type="GO" id="GO:0004497">
    <property type="term" value="F:monooxygenase activity"/>
    <property type="evidence" value="ECO:0007669"/>
    <property type="project" value="UniProtKB-KW"/>
</dbReference>
<dbReference type="PATRIC" id="fig|1348663.4.peg.6902"/>
<keyword evidence="10" id="KW-1185">Reference proteome</keyword>
<dbReference type="InterPro" id="IPR036396">
    <property type="entry name" value="Cyt_P450_sf"/>
</dbReference>
<feature type="compositionally biased region" description="Low complexity" evidence="8">
    <location>
        <begin position="1"/>
        <end position="18"/>
    </location>
</feature>